<evidence type="ECO:0000256" key="1">
    <source>
        <dbReference type="SAM" id="MobiDB-lite"/>
    </source>
</evidence>
<protein>
    <submittedName>
        <fullName evidence="2">Uncharacterized protein</fullName>
    </submittedName>
</protein>
<organism evidence="2 3">
    <name type="scientific">Triticum urartu</name>
    <name type="common">Red wild einkorn</name>
    <name type="synonym">Crithodium urartu</name>
    <dbReference type="NCBI Taxonomy" id="4572"/>
    <lineage>
        <taxon>Eukaryota</taxon>
        <taxon>Viridiplantae</taxon>
        <taxon>Streptophyta</taxon>
        <taxon>Embryophyta</taxon>
        <taxon>Tracheophyta</taxon>
        <taxon>Spermatophyta</taxon>
        <taxon>Magnoliopsida</taxon>
        <taxon>Liliopsida</taxon>
        <taxon>Poales</taxon>
        <taxon>Poaceae</taxon>
        <taxon>BOP clade</taxon>
        <taxon>Pooideae</taxon>
        <taxon>Triticodae</taxon>
        <taxon>Triticeae</taxon>
        <taxon>Triticinae</taxon>
        <taxon>Triticum</taxon>
    </lineage>
</organism>
<evidence type="ECO:0000313" key="2">
    <source>
        <dbReference type="EnsemblPlants" id="TuG1812G0700000668.01.T01.cds344783"/>
    </source>
</evidence>
<feature type="region of interest" description="Disordered" evidence="1">
    <location>
        <begin position="53"/>
        <end position="92"/>
    </location>
</feature>
<dbReference type="AlphaFoldDB" id="A0A8R7QU92"/>
<dbReference type="Gramene" id="TuG1812G0700000668.01.T01">
    <property type="protein sequence ID" value="TuG1812G0700000668.01.T01.cds344783"/>
    <property type="gene ID" value="TuG1812G0700000668.01"/>
</dbReference>
<dbReference type="Proteomes" id="UP000015106">
    <property type="component" value="Chromosome 7"/>
</dbReference>
<name>A0A8R7QU92_TRIUA</name>
<reference evidence="2" key="3">
    <citation type="submission" date="2022-06" db="UniProtKB">
        <authorList>
            <consortium name="EnsemblPlants"/>
        </authorList>
    </citation>
    <scope>IDENTIFICATION</scope>
</reference>
<sequence length="92" mass="10764">EEIKWIHAQPNEPVWAEIRELKPSSAPTRRCCRRRRRRRTSQRCCCTRVPTTAMRTKTGSRDSRPGSVASTPPWDSWRSTTTTSVREPRRRG</sequence>
<accession>A0A8R7QU92</accession>
<proteinExistence type="predicted"/>
<keyword evidence="3" id="KW-1185">Reference proteome</keyword>
<dbReference type="EnsemblPlants" id="TuG1812G0700000668.01.T01">
    <property type="protein sequence ID" value="TuG1812G0700000668.01.T01.cds344783"/>
    <property type="gene ID" value="TuG1812G0700000668.01"/>
</dbReference>
<evidence type="ECO:0000313" key="3">
    <source>
        <dbReference type="Proteomes" id="UP000015106"/>
    </source>
</evidence>
<reference evidence="2" key="2">
    <citation type="submission" date="2018-03" db="EMBL/GenBank/DDBJ databases">
        <title>The Triticum urartu genome reveals the dynamic nature of wheat genome evolution.</title>
        <authorList>
            <person name="Ling H."/>
            <person name="Ma B."/>
            <person name="Shi X."/>
            <person name="Liu H."/>
            <person name="Dong L."/>
            <person name="Sun H."/>
            <person name="Cao Y."/>
            <person name="Gao Q."/>
            <person name="Zheng S."/>
            <person name="Li Y."/>
            <person name="Yu Y."/>
            <person name="Du H."/>
            <person name="Qi M."/>
            <person name="Li Y."/>
            <person name="Yu H."/>
            <person name="Cui Y."/>
            <person name="Wang N."/>
            <person name="Chen C."/>
            <person name="Wu H."/>
            <person name="Zhao Y."/>
            <person name="Zhang J."/>
            <person name="Li Y."/>
            <person name="Zhou W."/>
            <person name="Zhang B."/>
            <person name="Hu W."/>
            <person name="Eijk M."/>
            <person name="Tang J."/>
            <person name="Witsenboer H."/>
            <person name="Zhao S."/>
            <person name="Li Z."/>
            <person name="Zhang A."/>
            <person name="Wang D."/>
            <person name="Liang C."/>
        </authorList>
    </citation>
    <scope>NUCLEOTIDE SEQUENCE [LARGE SCALE GENOMIC DNA]</scope>
    <source>
        <strain evidence="2">cv. G1812</strain>
    </source>
</reference>
<reference evidence="3" key="1">
    <citation type="journal article" date="2013" name="Nature">
        <title>Draft genome of the wheat A-genome progenitor Triticum urartu.</title>
        <authorList>
            <person name="Ling H.Q."/>
            <person name="Zhao S."/>
            <person name="Liu D."/>
            <person name="Wang J."/>
            <person name="Sun H."/>
            <person name="Zhang C."/>
            <person name="Fan H."/>
            <person name="Li D."/>
            <person name="Dong L."/>
            <person name="Tao Y."/>
            <person name="Gao C."/>
            <person name="Wu H."/>
            <person name="Li Y."/>
            <person name="Cui Y."/>
            <person name="Guo X."/>
            <person name="Zheng S."/>
            <person name="Wang B."/>
            <person name="Yu K."/>
            <person name="Liang Q."/>
            <person name="Yang W."/>
            <person name="Lou X."/>
            <person name="Chen J."/>
            <person name="Feng M."/>
            <person name="Jian J."/>
            <person name="Zhang X."/>
            <person name="Luo G."/>
            <person name="Jiang Y."/>
            <person name="Liu J."/>
            <person name="Wang Z."/>
            <person name="Sha Y."/>
            <person name="Zhang B."/>
            <person name="Wu H."/>
            <person name="Tang D."/>
            <person name="Shen Q."/>
            <person name="Xue P."/>
            <person name="Zou S."/>
            <person name="Wang X."/>
            <person name="Liu X."/>
            <person name="Wang F."/>
            <person name="Yang Y."/>
            <person name="An X."/>
            <person name="Dong Z."/>
            <person name="Zhang K."/>
            <person name="Zhang X."/>
            <person name="Luo M.C."/>
            <person name="Dvorak J."/>
            <person name="Tong Y."/>
            <person name="Wang J."/>
            <person name="Yang H."/>
            <person name="Li Z."/>
            <person name="Wang D."/>
            <person name="Zhang A."/>
            <person name="Wang J."/>
        </authorList>
    </citation>
    <scope>NUCLEOTIDE SEQUENCE</scope>
    <source>
        <strain evidence="3">cv. G1812</strain>
    </source>
</reference>